<proteinExistence type="predicted"/>
<dbReference type="PANTHER" id="PTHR46295:SF3">
    <property type="entry name" value="THIOREDOXIN DOMAIN-CONTAINING PROTEIN"/>
    <property type="match status" value="1"/>
</dbReference>
<gene>
    <name evidence="3" type="ORF">CBOVIS_LOCUS8010</name>
</gene>
<accession>A0A8S1F555</accession>
<dbReference type="InterPro" id="IPR052643">
    <property type="entry name" value="ERP44"/>
</dbReference>
<dbReference type="GO" id="GO:0006457">
    <property type="term" value="P:protein folding"/>
    <property type="evidence" value="ECO:0007669"/>
    <property type="project" value="TreeGrafter"/>
</dbReference>
<feature type="signal peptide" evidence="1">
    <location>
        <begin position="1"/>
        <end position="19"/>
    </location>
</feature>
<dbReference type="InterPro" id="IPR013766">
    <property type="entry name" value="Thioredoxin_domain"/>
</dbReference>
<dbReference type="GO" id="GO:0005789">
    <property type="term" value="C:endoplasmic reticulum membrane"/>
    <property type="evidence" value="ECO:0007669"/>
    <property type="project" value="TreeGrafter"/>
</dbReference>
<protein>
    <recommendedName>
        <fullName evidence="2">Thioredoxin domain-containing protein</fullName>
    </recommendedName>
</protein>
<feature type="chain" id="PRO_5035945819" description="Thioredoxin domain-containing protein" evidence="1">
    <location>
        <begin position="20"/>
        <end position="367"/>
    </location>
</feature>
<dbReference type="EMBL" id="CADEPM010000005">
    <property type="protein sequence ID" value="CAB3405864.1"/>
    <property type="molecule type" value="Genomic_DNA"/>
</dbReference>
<dbReference type="Proteomes" id="UP000494206">
    <property type="component" value="Unassembled WGS sequence"/>
</dbReference>
<comment type="caution">
    <text evidence="3">The sequence shown here is derived from an EMBL/GenBank/DDBJ whole genome shotgun (WGS) entry which is preliminary data.</text>
</comment>
<dbReference type="OrthoDB" id="427280at2759"/>
<evidence type="ECO:0000313" key="4">
    <source>
        <dbReference type="Proteomes" id="UP000494206"/>
    </source>
</evidence>
<feature type="domain" description="Thioredoxin" evidence="2">
    <location>
        <begin position="1"/>
        <end position="129"/>
    </location>
</feature>
<dbReference type="GO" id="GO:0003756">
    <property type="term" value="F:protein disulfide isomerase activity"/>
    <property type="evidence" value="ECO:0007669"/>
    <property type="project" value="TreeGrafter"/>
</dbReference>
<keyword evidence="1" id="KW-0732">Signal</keyword>
<name>A0A8S1F555_9PELO</name>
<evidence type="ECO:0000313" key="3">
    <source>
        <dbReference type="EMBL" id="CAB3405864.1"/>
    </source>
</evidence>
<dbReference type="Pfam" id="PF00085">
    <property type="entry name" value="Thioredoxin"/>
    <property type="match status" value="1"/>
</dbReference>
<dbReference type="InterPro" id="IPR036249">
    <property type="entry name" value="Thioredoxin-like_sf"/>
</dbReference>
<organism evidence="3 4">
    <name type="scientific">Caenorhabditis bovis</name>
    <dbReference type="NCBI Taxonomy" id="2654633"/>
    <lineage>
        <taxon>Eukaryota</taxon>
        <taxon>Metazoa</taxon>
        <taxon>Ecdysozoa</taxon>
        <taxon>Nematoda</taxon>
        <taxon>Chromadorea</taxon>
        <taxon>Rhabditida</taxon>
        <taxon>Rhabditina</taxon>
        <taxon>Rhabditomorpha</taxon>
        <taxon>Rhabditoidea</taxon>
        <taxon>Rhabditidae</taxon>
        <taxon>Peloderinae</taxon>
        <taxon>Caenorhabditis</taxon>
    </lineage>
</organism>
<dbReference type="AlphaFoldDB" id="A0A8S1F555"/>
<dbReference type="Pfam" id="PF13848">
    <property type="entry name" value="Thioredoxin_6"/>
    <property type="match status" value="1"/>
</dbReference>
<dbReference type="PANTHER" id="PTHR46295">
    <property type="entry name" value="ENDOPLASMIC RETICULUM RESIDENT PROTEIN 44"/>
    <property type="match status" value="1"/>
</dbReference>
<keyword evidence="4" id="KW-1185">Reference proteome</keyword>
<dbReference type="SUPFAM" id="SSF52833">
    <property type="entry name" value="Thioredoxin-like"/>
    <property type="match status" value="1"/>
</dbReference>
<evidence type="ECO:0000259" key="2">
    <source>
        <dbReference type="PROSITE" id="PS51352"/>
    </source>
</evidence>
<dbReference type="Gene3D" id="3.40.30.10">
    <property type="entry name" value="Glutaredoxin"/>
    <property type="match status" value="2"/>
</dbReference>
<evidence type="ECO:0000256" key="1">
    <source>
        <dbReference type="SAM" id="SignalP"/>
    </source>
</evidence>
<dbReference type="PROSITE" id="PS51352">
    <property type="entry name" value="THIOREDOXIN_2"/>
    <property type="match status" value="1"/>
</dbReference>
<reference evidence="3 4" key="1">
    <citation type="submission" date="2020-04" db="EMBL/GenBank/DDBJ databases">
        <authorList>
            <person name="Laetsch R D."/>
            <person name="Stevens L."/>
            <person name="Kumar S."/>
            <person name="Blaxter L. M."/>
        </authorList>
    </citation>
    <scope>NUCLEOTIDE SEQUENCE [LARGE SCALE GENOMIC DNA]</scope>
</reference>
<dbReference type="GO" id="GO:0005793">
    <property type="term" value="C:endoplasmic reticulum-Golgi intermediate compartment"/>
    <property type="evidence" value="ECO:0007669"/>
    <property type="project" value="TreeGrafter"/>
</dbReference>
<sequence>MQIRLSIIVFALYIVSVNSEFKSITFSNYDEVLKFSKLEFVSFTADWCPFSRELLKSFRKAAAEYPNQYPCSSVMWANIDCVRQDDICEKHNIRKFPTMKVLFYGYTIAEYRGSRFFDDLMRYIHKFDDLQTLLDMQEIESITLWQDYAKPMKGNVIVWFPQNSAPFELILRAAALEHDKVVVIGPKKTLDLQSEEHMLLFSSDGSHFKRYNGSISSFDDISKWLTQNSHGIVRELTFDNSEALVDEGKPFLVLFRDNSTDLDQKFREAISRELNSEMFQTLNPLIINGIVISYPLYALGVKLPQLPVLVIDEFVHMYNSGLSKDEIFAEGNIRKKNTEDLEKIVRVESAFKKMEPSKKRYSFKQEL</sequence>